<accession>A0AAQ3IGY6</accession>
<sequence>MIQVYRYDENFIFVEPVPIEDPGEDGNYVIPENCTTVQPPSFVKPKYHPEDQAWTEEATKEEIAQLYEKATSEREQSPIDILKIQNAKLTLQIAAAEKENADRRKREAEQALMIAQLQQAINDLKGES</sequence>
<evidence type="ECO:0008006" key="4">
    <source>
        <dbReference type="Google" id="ProtNLM"/>
    </source>
</evidence>
<proteinExistence type="predicted"/>
<dbReference type="RefSeq" id="WP_128753597.1">
    <property type="nucleotide sequence ID" value="NZ_CP035230.1"/>
</dbReference>
<feature type="coiled-coil region" evidence="1">
    <location>
        <begin position="56"/>
        <end position="118"/>
    </location>
</feature>
<keyword evidence="1" id="KW-0175">Coiled coil</keyword>
<evidence type="ECO:0000256" key="1">
    <source>
        <dbReference type="SAM" id="Coils"/>
    </source>
</evidence>
<organism evidence="2 3">
    <name type="scientific">Bacillus subtilis</name>
    <dbReference type="NCBI Taxonomy" id="1423"/>
    <lineage>
        <taxon>Bacteria</taxon>
        <taxon>Bacillati</taxon>
        <taxon>Bacillota</taxon>
        <taxon>Bacilli</taxon>
        <taxon>Bacillales</taxon>
        <taxon>Bacillaceae</taxon>
        <taxon>Bacillus</taxon>
    </lineage>
</organism>
<gene>
    <name evidence="2" type="ORF">QL281_22735</name>
</gene>
<dbReference type="Proteomes" id="UP001229422">
    <property type="component" value="Chromosome"/>
</dbReference>
<dbReference type="EMBL" id="CP125292">
    <property type="protein sequence ID" value="WHM21540.1"/>
    <property type="molecule type" value="Genomic_DNA"/>
</dbReference>
<reference evidence="2" key="1">
    <citation type="submission" date="2023-05" db="EMBL/GenBank/DDBJ databases">
        <title>Complete genome sequence of Bacillus subtilis SRCM117797 isolated from Soybean paste.</title>
        <authorList>
            <person name="Abraha H.B."/>
            <person name="Kim K.-P."/>
            <person name="Ryu M.-S."/>
            <person name="Jeong D.-Y."/>
        </authorList>
    </citation>
    <scope>NUCLEOTIDE SEQUENCE</scope>
    <source>
        <strain evidence="2">SRCM117797</strain>
    </source>
</reference>
<evidence type="ECO:0000313" key="2">
    <source>
        <dbReference type="EMBL" id="WHM21540.1"/>
    </source>
</evidence>
<name>A0AAQ3IGY6_BACIU</name>
<protein>
    <recommendedName>
        <fullName evidence="4">Bacteriophage SP-beta YorD domain-containing protein</fullName>
    </recommendedName>
</protein>
<dbReference type="AlphaFoldDB" id="A0AAQ3IGY6"/>
<evidence type="ECO:0000313" key="3">
    <source>
        <dbReference type="Proteomes" id="UP001229422"/>
    </source>
</evidence>